<reference evidence="1" key="1">
    <citation type="submission" date="2023-10" db="EMBL/GenBank/DDBJ databases">
        <title>Genome assembly of Pristionchus species.</title>
        <authorList>
            <person name="Yoshida K."/>
            <person name="Sommer R.J."/>
        </authorList>
    </citation>
    <scope>NUCLEOTIDE SEQUENCE</scope>
    <source>
        <strain evidence="1">RS5133</strain>
    </source>
</reference>
<protein>
    <submittedName>
        <fullName evidence="1">Uncharacterized protein</fullName>
    </submittedName>
</protein>
<dbReference type="AlphaFoldDB" id="A0AAV5VIB3"/>
<proteinExistence type="predicted"/>
<evidence type="ECO:0000313" key="1">
    <source>
        <dbReference type="EMBL" id="GMT19351.1"/>
    </source>
</evidence>
<dbReference type="Proteomes" id="UP001432322">
    <property type="component" value="Unassembled WGS sequence"/>
</dbReference>
<name>A0AAV5VIB3_9BILA</name>
<feature type="non-terminal residue" evidence="1">
    <location>
        <position position="1"/>
    </location>
</feature>
<accession>A0AAV5VIB3</accession>
<sequence>ENEEKKVNMVDNEVEEKKEHKNIIEHGVDTMNEKIVVVEKSMDEPVKDVISEVVKESIKSEDEELLSVLGEKEIKWEEEKGVGRHCDFDYQCRVGESCTGVSAVGQNPQRICERDGKGKRRQCMVHSDCVRGTRCVREGTSSTFVCTKEDKEEEHNCRYDYECSYGEKCSDVDGNMTFRCRPDRIFRRCKQDVDCPYGQICRHILVEKMCVTIPNYLTFSLL</sequence>
<dbReference type="EMBL" id="BTSY01000003">
    <property type="protein sequence ID" value="GMT19351.1"/>
    <property type="molecule type" value="Genomic_DNA"/>
</dbReference>
<keyword evidence="2" id="KW-1185">Reference proteome</keyword>
<evidence type="ECO:0000313" key="2">
    <source>
        <dbReference type="Proteomes" id="UP001432322"/>
    </source>
</evidence>
<comment type="caution">
    <text evidence="1">The sequence shown here is derived from an EMBL/GenBank/DDBJ whole genome shotgun (WGS) entry which is preliminary data.</text>
</comment>
<organism evidence="1 2">
    <name type="scientific">Pristionchus fissidentatus</name>
    <dbReference type="NCBI Taxonomy" id="1538716"/>
    <lineage>
        <taxon>Eukaryota</taxon>
        <taxon>Metazoa</taxon>
        <taxon>Ecdysozoa</taxon>
        <taxon>Nematoda</taxon>
        <taxon>Chromadorea</taxon>
        <taxon>Rhabditida</taxon>
        <taxon>Rhabditina</taxon>
        <taxon>Diplogasteromorpha</taxon>
        <taxon>Diplogasteroidea</taxon>
        <taxon>Neodiplogasteridae</taxon>
        <taxon>Pristionchus</taxon>
    </lineage>
</organism>
<gene>
    <name evidence="1" type="ORF">PFISCL1PPCAC_10648</name>
</gene>